<sequence>MSELIEKSSEKVKDQMEFWFFGFFGKEKSDFNGTELFTLFDLIPESEQSVYRKKMELKKNEIPVLILKISESEFIINSTHRFVLLDSSKSEFIEYSEFERHNGFIAFVTNREDGISVKQNGHFADFRIRKKNEEIITRKIPTGEPGFAFWNVTKKCELIGRKYKITE</sequence>
<dbReference type="EMBL" id="CAXJIO010000010">
    <property type="protein sequence ID" value="CAL2101534.1"/>
    <property type="molecule type" value="Genomic_DNA"/>
</dbReference>
<dbReference type="Proteomes" id="UP001497527">
    <property type="component" value="Unassembled WGS sequence"/>
</dbReference>
<keyword evidence="2" id="KW-1185">Reference proteome</keyword>
<reference evidence="1 2" key="1">
    <citation type="submission" date="2024-05" db="EMBL/GenBank/DDBJ databases">
        <authorList>
            <person name="Duchaud E."/>
        </authorList>
    </citation>
    <scope>NUCLEOTIDE SEQUENCE [LARGE SCALE GENOMIC DNA]</scope>
    <source>
        <strain evidence="1">Ena-SAMPLE-TAB-13-05-2024-13:56:06:370-140308</strain>
    </source>
</reference>
<accession>A0ABP1EVD1</accession>
<name>A0ABP1EVD1_9FLAO</name>
<dbReference type="RefSeq" id="WP_348715301.1">
    <property type="nucleotide sequence ID" value="NZ_CAXJIO010000010.1"/>
</dbReference>
<protein>
    <submittedName>
        <fullName evidence="1">Uncharacterized protein</fullName>
    </submittedName>
</protein>
<comment type="caution">
    <text evidence="1">The sequence shown here is derived from an EMBL/GenBank/DDBJ whole genome shotgun (WGS) entry which is preliminary data.</text>
</comment>
<evidence type="ECO:0000313" key="2">
    <source>
        <dbReference type="Proteomes" id="UP001497527"/>
    </source>
</evidence>
<proteinExistence type="predicted"/>
<gene>
    <name evidence="1" type="ORF">T190423A01A_10097</name>
</gene>
<organism evidence="1 2">
    <name type="scientific">Tenacibaculum polynesiense</name>
    <dbReference type="NCBI Taxonomy" id="3137857"/>
    <lineage>
        <taxon>Bacteria</taxon>
        <taxon>Pseudomonadati</taxon>
        <taxon>Bacteroidota</taxon>
        <taxon>Flavobacteriia</taxon>
        <taxon>Flavobacteriales</taxon>
        <taxon>Flavobacteriaceae</taxon>
        <taxon>Tenacibaculum</taxon>
    </lineage>
</organism>
<evidence type="ECO:0000313" key="1">
    <source>
        <dbReference type="EMBL" id="CAL2101534.1"/>
    </source>
</evidence>